<gene>
    <name evidence="1" type="ORF">DW007_02980</name>
</gene>
<evidence type="ECO:0000313" key="2">
    <source>
        <dbReference type="Proteomes" id="UP000285201"/>
    </source>
</evidence>
<sequence>MNMFDYKEFKKEMAKRGHEVHKNGKYVTIIPNNNYEGYSKGFLFATDVIKGFENVLNFITMDHYNTWIYSAKFKII</sequence>
<protein>
    <submittedName>
        <fullName evidence="1">Uncharacterized protein</fullName>
    </submittedName>
</protein>
<dbReference type="AlphaFoldDB" id="A0A415ME48"/>
<dbReference type="EMBL" id="QROY01000002">
    <property type="protein sequence ID" value="RHL71126.1"/>
    <property type="molecule type" value="Genomic_DNA"/>
</dbReference>
<name>A0A415ME48_9FIRM</name>
<evidence type="ECO:0000313" key="1">
    <source>
        <dbReference type="EMBL" id="RHL71126.1"/>
    </source>
</evidence>
<proteinExistence type="predicted"/>
<organism evidence="1 2">
    <name type="scientific">Lachnospira eligens</name>
    <dbReference type="NCBI Taxonomy" id="39485"/>
    <lineage>
        <taxon>Bacteria</taxon>
        <taxon>Bacillati</taxon>
        <taxon>Bacillota</taxon>
        <taxon>Clostridia</taxon>
        <taxon>Lachnospirales</taxon>
        <taxon>Lachnospiraceae</taxon>
        <taxon>Lachnospira</taxon>
    </lineage>
</organism>
<comment type="caution">
    <text evidence="1">The sequence shown here is derived from an EMBL/GenBank/DDBJ whole genome shotgun (WGS) entry which is preliminary data.</text>
</comment>
<accession>A0A415ME48</accession>
<reference evidence="1 2" key="1">
    <citation type="submission" date="2018-08" db="EMBL/GenBank/DDBJ databases">
        <title>A genome reference for cultivated species of the human gut microbiota.</title>
        <authorList>
            <person name="Zou Y."/>
            <person name="Xue W."/>
            <person name="Luo G."/>
        </authorList>
    </citation>
    <scope>NUCLEOTIDE SEQUENCE [LARGE SCALE GENOMIC DNA]</scope>
    <source>
        <strain evidence="1 2">AF36-7BH</strain>
    </source>
</reference>
<dbReference type="Proteomes" id="UP000285201">
    <property type="component" value="Unassembled WGS sequence"/>
</dbReference>